<comment type="similarity">
    <text evidence="2 13">Belongs to the cytochrome ubiquinol oxidase subunit 1 family.</text>
</comment>
<feature type="transmembrane region" description="Helical" evidence="13">
    <location>
        <begin position="186"/>
        <end position="210"/>
    </location>
</feature>
<feature type="compositionally biased region" description="Pro residues" evidence="14">
    <location>
        <begin position="508"/>
        <end position="517"/>
    </location>
</feature>
<dbReference type="GO" id="GO:0020037">
    <property type="term" value="F:heme binding"/>
    <property type="evidence" value="ECO:0007669"/>
    <property type="project" value="TreeGrafter"/>
</dbReference>
<evidence type="ECO:0000256" key="4">
    <source>
        <dbReference type="ARBA" id="ARBA00022475"/>
    </source>
</evidence>
<dbReference type="EC" id="1.10.3.-" evidence="15"/>
<evidence type="ECO:0000256" key="10">
    <source>
        <dbReference type="ARBA" id="ARBA00022989"/>
    </source>
</evidence>
<evidence type="ECO:0000256" key="13">
    <source>
        <dbReference type="PIRNR" id="PIRNR006446"/>
    </source>
</evidence>
<dbReference type="EMBL" id="JACIJI010000003">
    <property type="protein sequence ID" value="MBB5719057.1"/>
    <property type="molecule type" value="Genomic_DNA"/>
</dbReference>
<dbReference type="RefSeq" id="WP_184003444.1">
    <property type="nucleotide sequence ID" value="NZ_BAABIF010000002.1"/>
</dbReference>
<feature type="transmembrane region" description="Helical" evidence="13">
    <location>
        <begin position="472"/>
        <end position="495"/>
    </location>
</feature>
<feature type="transmembrane region" description="Helical" evidence="13">
    <location>
        <begin position="422"/>
        <end position="445"/>
    </location>
</feature>
<keyword evidence="16" id="KW-1185">Reference proteome</keyword>
<keyword evidence="9 13" id="KW-0249">Electron transport</keyword>
<keyword evidence="11 13" id="KW-0408">Iron</keyword>
<evidence type="ECO:0000256" key="6">
    <source>
        <dbReference type="ARBA" id="ARBA00022617"/>
    </source>
</evidence>
<evidence type="ECO:0000256" key="1">
    <source>
        <dbReference type="ARBA" id="ARBA00004429"/>
    </source>
</evidence>
<evidence type="ECO:0000256" key="14">
    <source>
        <dbReference type="SAM" id="MobiDB-lite"/>
    </source>
</evidence>
<name>A0A840YZU2_9SPHN</name>
<dbReference type="InterPro" id="IPR002585">
    <property type="entry name" value="Cyt-d_ubiquinol_oxidase_su_1"/>
</dbReference>
<feature type="transmembrane region" description="Helical" evidence="13">
    <location>
        <begin position="222"/>
        <end position="240"/>
    </location>
</feature>
<keyword evidence="5" id="KW-0997">Cell inner membrane</keyword>
<evidence type="ECO:0000256" key="11">
    <source>
        <dbReference type="ARBA" id="ARBA00023004"/>
    </source>
</evidence>
<organism evidence="15 16">
    <name type="scientific">Stakelama sediminis</name>
    <dbReference type="NCBI Taxonomy" id="463200"/>
    <lineage>
        <taxon>Bacteria</taxon>
        <taxon>Pseudomonadati</taxon>
        <taxon>Pseudomonadota</taxon>
        <taxon>Alphaproteobacteria</taxon>
        <taxon>Sphingomonadales</taxon>
        <taxon>Sphingomonadaceae</taxon>
        <taxon>Stakelama</taxon>
    </lineage>
</organism>
<evidence type="ECO:0000256" key="9">
    <source>
        <dbReference type="ARBA" id="ARBA00022982"/>
    </source>
</evidence>
<dbReference type="AlphaFoldDB" id="A0A840YZU2"/>
<keyword evidence="4 13" id="KW-1003">Cell membrane</keyword>
<keyword evidence="10 13" id="KW-1133">Transmembrane helix</keyword>
<dbReference type="GO" id="GO:0009055">
    <property type="term" value="F:electron transfer activity"/>
    <property type="evidence" value="ECO:0007669"/>
    <property type="project" value="UniProtKB-UniRule"/>
</dbReference>
<proteinExistence type="inferred from homology"/>
<comment type="subcellular location">
    <subcellularLocation>
        <location evidence="1">Cell inner membrane</location>
        <topology evidence="1">Multi-pass membrane protein</topology>
    </subcellularLocation>
</comment>
<dbReference type="GO" id="GO:0019646">
    <property type="term" value="P:aerobic electron transport chain"/>
    <property type="evidence" value="ECO:0007669"/>
    <property type="project" value="InterPro"/>
</dbReference>
<dbReference type="GO" id="GO:0046872">
    <property type="term" value="F:metal ion binding"/>
    <property type="evidence" value="ECO:0007669"/>
    <property type="project" value="UniProtKB-UniRule"/>
</dbReference>
<comment type="caution">
    <text evidence="15">The sequence shown here is derived from an EMBL/GenBank/DDBJ whole genome shotgun (WGS) entry which is preliminary data.</text>
</comment>
<gene>
    <name evidence="15" type="ORF">FHR23_001995</name>
</gene>
<dbReference type="GO" id="GO:0016682">
    <property type="term" value="F:oxidoreductase activity, acting on diphenols and related substances as donors, oxygen as acceptor"/>
    <property type="evidence" value="ECO:0007669"/>
    <property type="project" value="TreeGrafter"/>
</dbReference>
<dbReference type="PANTHER" id="PTHR30365">
    <property type="entry name" value="CYTOCHROME D UBIQUINOL OXIDASE"/>
    <property type="match status" value="1"/>
</dbReference>
<dbReference type="Pfam" id="PF01654">
    <property type="entry name" value="Cyt_bd_oxida_I"/>
    <property type="match status" value="1"/>
</dbReference>
<feature type="region of interest" description="Disordered" evidence="14">
    <location>
        <begin position="504"/>
        <end position="530"/>
    </location>
</feature>
<dbReference type="Proteomes" id="UP000554342">
    <property type="component" value="Unassembled WGS sequence"/>
</dbReference>
<keyword evidence="6 13" id="KW-0349">Heme</keyword>
<dbReference type="GO" id="GO:0005886">
    <property type="term" value="C:plasma membrane"/>
    <property type="evidence" value="ECO:0007669"/>
    <property type="project" value="UniProtKB-SubCell"/>
</dbReference>
<keyword evidence="7 13" id="KW-0812">Transmembrane</keyword>
<evidence type="ECO:0000256" key="8">
    <source>
        <dbReference type="ARBA" id="ARBA00022723"/>
    </source>
</evidence>
<protein>
    <submittedName>
        <fullName evidence="15">Cytochrome d ubiquinol oxidase subunit I</fullName>
        <ecNumber evidence="15">1.10.3.-</ecNumber>
    </submittedName>
</protein>
<keyword evidence="3 13" id="KW-0813">Transport</keyword>
<reference evidence="15 16" key="1">
    <citation type="submission" date="2020-08" db="EMBL/GenBank/DDBJ databases">
        <title>Genomic Encyclopedia of Type Strains, Phase IV (KMG-IV): sequencing the most valuable type-strain genomes for metagenomic binning, comparative biology and taxonomic classification.</title>
        <authorList>
            <person name="Goeker M."/>
        </authorList>
    </citation>
    <scope>NUCLEOTIDE SEQUENCE [LARGE SCALE GENOMIC DNA]</scope>
    <source>
        <strain evidence="15 16">DSM 27203</strain>
    </source>
</reference>
<evidence type="ECO:0000313" key="15">
    <source>
        <dbReference type="EMBL" id="MBB5719057.1"/>
    </source>
</evidence>
<sequence length="530" mass="58473">MIDFAVVELSRLQFALTALYHFLFVPLTLGLSFMLVIMESVYVMTGREIWRDITRFWSKLFGINFVLGVATGLTMEFEFGTNWSYYSHYVGDIFGAPLAIEGLMAFFLEATFVGVMFFGWDRLSKRAHLLTTFMVALGSNISALWILIANGWMQHPTGSAFNPETMRMEVTNFYDVLFNPVAQAKFVHTVSAGYVTASVFVLGVSAFYLLKGRHMELAKRSFTVAAAFGLAASLSVVVLGDESGYALTENQQMKLAAMEGMWHTEQAPAGLAVFGLPSNSGHATNAEIKVPYVLGLIATRSLTGQVKGIFPLVEEAKGRIANGLIAYDAVQKLKVNRNDMAAREAFERNKNDLGYALLLKRFTPDPMTADAATIDRAAWSTVPNVPALFWLFRGMAALGFAFIAFFATAFTFSTMRRFDRKWFLRLAVIAIPFPWLAAEIGWIVAEVGRQPWAVEGVLPTFLAPSSLSVAQLWTTIIGFTLVYGIMAVIEVRLMLATIKKGPERYQPAPLPGAPAPRPATDESFNAVPAE</sequence>
<feature type="transmembrane region" description="Helical" evidence="13">
    <location>
        <begin position="387"/>
        <end position="410"/>
    </location>
</feature>
<dbReference type="PIRSF" id="PIRSF006446">
    <property type="entry name" value="Cyt_quinol_oxidase_1"/>
    <property type="match status" value="1"/>
</dbReference>
<dbReference type="PANTHER" id="PTHR30365:SF0">
    <property type="entry name" value="CYTOCHROME BD-I UBIQUINOL OXIDASE SUBUNIT 1"/>
    <property type="match status" value="1"/>
</dbReference>
<keyword evidence="12 13" id="KW-0472">Membrane</keyword>
<dbReference type="GO" id="GO:0070069">
    <property type="term" value="C:cytochrome complex"/>
    <property type="evidence" value="ECO:0007669"/>
    <property type="project" value="UniProtKB-UniRule"/>
</dbReference>
<feature type="transmembrane region" description="Helical" evidence="13">
    <location>
        <begin position="127"/>
        <end position="148"/>
    </location>
</feature>
<keyword evidence="15" id="KW-0560">Oxidoreductase</keyword>
<feature type="transmembrane region" description="Helical" evidence="13">
    <location>
        <begin position="56"/>
        <end position="75"/>
    </location>
</feature>
<evidence type="ECO:0000256" key="2">
    <source>
        <dbReference type="ARBA" id="ARBA00009819"/>
    </source>
</evidence>
<keyword evidence="8 13" id="KW-0479">Metal-binding</keyword>
<evidence type="ECO:0000256" key="3">
    <source>
        <dbReference type="ARBA" id="ARBA00022448"/>
    </source>
</evidence>
<evidence type="ECO:0000313" key="16">
    <source>
        <dbReference type="Proteomes" id="UP000554342"/>
    </source>
</evidence>
<accession>A0A840YZU2</accession>
<feature type="transmembrane region" description="Helical" evidence="13">
    <location>
        <begin position="95"/>
        <end position="120"/>
    </location>
</feature>
<evidence type="ECO:0000256" key="5">
    <source>
        <dbReference type="ARBA" id="ARBA00022519"/>
    </source>
</evidence>
<feature type="transmembrane region" description="Helical" evidence="13">
    <location>
        <begin position="20"/>
        <end position="44"/>
    </location>
</feature>
<evidence type="ECO:0000256" key="12">
    <source>
        <dbReference type="ARBA" id="ARBA00023136"/>
    </source>
</evidence>
<evidence type="ECO:0000256" key="7">
    <source>
        <dbReference type="ARBA" id="ARBA00022692"/>
    </source>
</evidence>